<proteinExistence type="predicted"/>
<dbReference type="Proteomes" id="UP000027725">
    <property type="component" value="Unassembled WGS sequence"/>
</dbReference>
<dbReference type="InterPro" id="IPR008949">
    <property type="entry name" value="Isoprenoid_synthase_dom_sf"/>
</dbReference>
<evidence type="ECO:0000313" key="2">
    <source>
        <dbReference type="Proteomes" id="UP000027725"/>
    </source>
</evidence>
<dbReference type="OrthoDB" id="9814909at2"/>
<dbReference type="RefSeq" id="WP_038064974.1">
    <property type="nucleotide sequence ID" value="NZ_FOVB01000006.1"/>
</dbReference>
<dbReference type="AlphaFoldDB" id="A0A074TE37"/>
<sequence>MSDLATALHAAARAVEQGDPDRFAATMATPADLRDRLWPLYAANLEIARAPWASSEPMVAEMRLQWWIDALEGVGEGRVPPHEIGAALMPLAGPARHLVSVAEARRADCWPDPFEGPAALWAYLDQTSGGLYWAAAEALGAPPEAEPATRSFGAGAGLAALLRAWPELVARARAPMHDPAPELLRELAREGLARLAAGRRKGALAGTARLALLPGWQARGQLSRVLERPERVLEGGLEPSEFSRRAGLLRAGFFGI</sequence>
<dbReference type="EMBL" id="JHEH01000008">
    <property type="protein sequence ID" value="KEP70036.1"/>
    <property type="molecule type" value="Genomic_DNA"/>
</dbReference>
<evidence type="ECO:0000313" key="1">
    <source>
        <dbReference type="EMBL" id="KEP70036.1"/>
    </source>
</evidence>
<organism evidence="1 2">
    <name type="scientific">Thioclava dalianensis</name>
    <dbReference type="NCBI Taxonomy" id="1185766"/>
    <lineage>
        <taxon>Bacteria</taxon>
        <taxon>Pseudomonadati</taxon>
        <taxon>Pseudomonadota</taxon>
        <taxon>Alphaproteobacteria</taxon>
        <taxon>Rhodobacterales</taxon>
        <taxon>Paracoccaceae</taxon>
        <taxon>Thioclava</taxon>
    </lineage>
</organism>
<keyword evidence="2" id="KW-1185">Reference proteome</keyword>
<dbReference type="eggNOG" id="COG1562">
    <property type="taxonomic scope" value="Bacteria"/>
</dbReference>
<dbReference type="SUPFAM" id="SSF48576">
    <property type="entry name" value="Terpenoid synthases"/>
    <property type="match status" value="1"/>
</dbReference>
<accession>A0A074TE37</accession>
<dbReference type="Gene3D" id="1.10.600.10">
    <property type="entry name" value="Farnesyl Diphosphate Synthase"/>
    <property type="match status" value="1"/>
</dbReference>
<dbReference type="Pfam" id="PF00494">
    <property type="entry name" value="SQS_PSY"/>
    <property type="match status" value="1"/>
</dbReference>
<protein>
    <submittedName>
        <fullName evidence="1">Phytoene synthase</fullName>
    </submittedName>
</protein>
<name>A0A074TE37_9RHOB</name>
<comment type="caution">
    <text evidence="1">The sequence shown here is derived from an EMBL/GenBank/DDBJ whole genome shotgun (WGS) entry which is preliminary data.</text>
</comment>
<gene>
    <name evidence="1" type="ORF">DL1_19835</name>
</gene>
<dbReference type="STRING" id="1185766.SAMN05216224_106205"/>
<dbReference type="InterPro" id="IPR002060">
    <property type="entry name" value="Squ/phyt_synthse"/>
</dbReference>
<reference evidence="1 2" key="1">
    <citation type="submission" date="2014-03" db="EMBL/GenBank/DDBJ databases">
        <title>The draft genome sequence of Thioclava dalianensis DLFJ1-1.</title>
        <authorList>
            <person name="Lai Q."/>
            <person name="Shao Z."/>
        </authorList>
    </citation>
    <scope>NUCLEOTIDE SEQUENCE [LARGE SCALE GENOMIC DNA]</scope>
    <source>
        <strain evidence="1 2">DLFJ1-1</strain>
    </source>
</reference>